<dbReference type="EMBL" id="DWWC01000004">
    <property type="protein sequence ID" value="HJC68103.1"/>
    <property type="molecule type" value="Genomic_DNA"/>
</dbReference>
<feature type="transmembrane region" description="Helical" evidence="8">
    <location>
        <begin position="124"/>
        <end position="144"/>
    </location>
</feature>
<dbReference type="Pfam" id="PF01032">
    <property type="entry name" value="FecCD"/>
    <property type="match status" value="1"/>
</dbReference>
<protein>
    <submittedName>
        <fullName evidence="9">Iron chelate uptake ABC transporter family permease subunit</fullName>
    </submittedName>
</protein>
<feature type="transmembrane region" description="Helical" evidence="8">
    <location>
        <begin position="305"/>
        <end position="323"/>
    </location>
</feature>
<proteinExistence type="inferred from homology"/>
<keyword evidence="3" id="KW-0813">Transport</keyword>
<feature type="transmembrane region" description="Helical" evidence="8">
    <location>
        <begin position="265"/>
        <end position="293"/>
    </location>
</feature>
<keyword evidence="7 8" id="KW-0472">Membrane</keyword>
<feature type="transmembrane region" description="Helical" evidence="8">
    <location>
        <begin position="335"/>
        <end position="354"/>
    </location>
</feature>
<dbReference type="PANTHER" id="PTHR30472">
    <property type="entry name" value="FERRIC ENTEROBACTIN TRANSPORT SYSTEM PERMEASE PROTEIN"/>
    <property type="match status" value="1"/>
</dbReference>
<dbReference type="InterPro" id="IPR037294">
    <property type="entry name" value="ABC_BtuC-like"/>
</dbReference>
<dbReference type="GO" id="GO:0033214">
    <property type="term" value="P:siderophore-iron import into cell"/>
    <property type="evidence" value="ECO:0007669"/>
    <property type="project" value="TreeGrafter"/>
</dbReference>
<reference evidence="9" key="2">
    <citation type="submission" date="2021-04" db="EMBL/GenBank/DDBJ databases">
        <authorList>
            <person name="Gilroy R."/>
        </authorList>
    </citation>
    <scope>NUCLEOTIDE SEQUENCE</scope>
    <source>
        <strain evidence="9">CHK130-7132</strain>
    </source>
</reference>
<comment type="caution">
    <text evidence="9">The sequence shown here is derived from an EMBL/GenBank/DDBJ whole genome shotgun (WGS) entry which is preliminary data.</text>
</comment>
<evidence type="ECO:0000256" key="7">
    <source>
        <dbReference type="ARBA" id="ARBA00023136"/>
    </source>
</evidence>
<keyword evidence="5 8" id="KW-0812">Transmembrane</keyword>
<dbReference type="Proteomes" id="UP000823854">
    <property type="component" value="Unassembled WGS sequence"/>
</dbReference>
<dbReference type="GO" id="GO:0022857">
    <property type="term" value="F:transmembrane transporter activity"/>
    <property type="evidence" value="ECO:0007669"/>
    <property type="project" value="InterPro"/>
</dbReference>
<comment type="similarity">
    <text evidence="2">Belongs to the binding-protein-dependent transport system permease family. FecCD subfamily.</text>
</comment>
<keyword evidence="4" id="KW-1003">Cell membrane</keyword>
<dbReference type="AlphaFoldDB" id="A0A9D2PVI5"/>
<feature type="transmembrane region" description="Helical" evidence="8">
    <location>
        <begin position="150"/>
        <end position="169"/>
    </location>
</feature>
<evidence type="ECO:0000256" key="5">
    <source>
        <dbReference type="ARBA" id="ARBA00022692"/>
    </source>
</evidence>
<evidence type="ECO:0000256" key="8">
    <source>
        <dbReference type="SAM" id="Phobius"/>
    </source>
</evidence>
<sequence length="361" mass="36869">MTTPAGAPARPRRRALLAADHDGYARLALGRSILRVHRRTLLIALVLAALVIGLALVAMTWGDYPLSVPEVIRALVTDQGFVSTIVIDWRLPRVLAAVLFGAALGVSGALFQTLTRNPLGSPDVIGFSTGAYTGAIISITVVGANVLSEMAGALIGGLAAALLVYVLAWRGGVQGFRLIIVGIAVTAVLSSLNTYVLLRAQTEVAMAASLWGAGSIALVGWSDLALAVPVLAVCGVLTACVVPPLRQLELGDDAAHAHGVRTEPVRIAVLVAGVALIAIVTALTGPIAFIALAAPQITKRLARGAGIPVGASAFTGALLLLGADLVAQHVIPGSVPVGVVTVVIGGLYLIVLLVQEARAQL</sequence>
<evidence type="ECO:0000256" key="4">
    <source>
        <dbReference type="ARBA" id="ARBA00022475"/>
    </source>
</evidence>
<evidence type="ECO:0000256" key="6">
    <source>
        <dbReference type="ARBA" id="ARBA00022989"/>
    </source>
</evidence>
<evidence type="ECO:0000256" key="2">
    <source>
        <dbReference type="ARBA" id="ARBA00007935"/>
    </source>
</evidence>
<evidence type="ECO:0000256" key="3">
    <source>
        <dbReference type="ARBA" id="ARBA00022448"/>
    </source>
</evidence>
<feature type="transmembrane region" description="Helical" evidence="8">
    <location>
        <begin position="94"/>
        <end position="112"/>
    </location>
</feature>
<accession>A0A9D2PVI5</accession>
<dbReference type="Gene3D" id="1.10.3470.10">
    <property type="entry name" value="ABC transporter involved in vitamin B12 uptake, BtuC"/>
    <property type="match status" value="1"/>
</dbReference>
<evidence type="ECO:0000313" key="9">
    <source>
        <dbReference type="EMBL" id="HJC68103.1"/>
    </source>
</evidence>
<feature type="transmembrane region" description="Helical" evidence="8">
    <location>
        <begin position="176"/>
        <end position="198"/>
    </location>
</feature>
<dbReference type="SUPFAM" id="SSF81345">
    <property type="entry name" value="ABC transporter involved in vitamin B12 uptake, BtuC"/>
    <property type="match status" value="1"/>
</dbReference>
<dbReference type="InterPro" id="IPR000522">
    <property type="entry name" value="ABC_transptr_permease_BtuC"/>
</dbReference>
<dbReference type="PANTHER" id="PTHR30472:SF24">
    <property type="entry name" value="FERRIC ENTEROBACTIN TRANSPORT SYSTEM PERMEASE PROTEIN FEPG"/>
    <property type="match status" value="1"/>
</dbReference>
<reference evidence="9" key="1">
    <citation type="journal article" date="2021" name="PeerJ">
        <title>Extensive microbial diversity within the chicken gut microbiome revealed by metagenomics and culture.</title>
        <authorList>
            <person name="Gilroy R."/>
            <person name="Ravi A."/>
            <person name="Getino M."/>
            <person name="Pursley I."/>
            <person name="Horton D.L."/>
            <person name="Alikhan N.F."/>
            <person name="Baker D."/>
            <person name="Gharbi K."/>
            <person name="Hall N."/>
            <person name="Watson M."/>
            <person name="Adriaenssens E.M."/>
            <person name="Foster-Nyarko E."/>
            <person name="Jarju S."/>
            <person name="Secka A."/>
            <person name="Antonio M."/>
            <person name="Oren A."/>
            <person name="Chaudhuri R.R."/>
            <person name="La Ragione R."/>
            <person name="Hildebrand F."/>
            <person name="Pallen M.J."/>
        </authorList>
    </citation>
    <scope>NUCLEOTIDE SEQUENCE</scope>
    <source>
        <strain evidence="9">CHK130-7132</strain>
    </source>
</reference>
<comment type="subcellular location">
    <subcellularLocation>
        <location evidence="1">Cell membrane</location>
        <topology evidence="1">Multi-pass membrane protein</topology>
    </subcellularLocation>
</comment>
<gene>
    <name evidence="9" type="ORF">H9932_00275</name>
</gene>
<dbReference type="CDD" id="cd06550">
    <property type="entry name" value="TM_ABC_iron-siderophores_like"/>
    <property type="match status" value="1"/>
</dbReference>
<feature type="transmembrane region" description="Helical" evidence="8">
    <location>
        <begin position="226"/>
        <end position="245"/>
    </location>
</feature>
<keyword evidence="6 8" id="KW-1133">Transmembrane helix</keyword>
<organism evidence="9 10">
    <name type="scientific">Candidatus Brachybacterium intestinipullorum</name>
    <dbReference type="NCBI Taxonomy" id="2838512"/>
    <lineage>
        <taxon>Bacteria</taxon>
        <taxon>Bacillati</taxon>
        <taxon>Actinomycetota</taxon>
        <taxon>Actinomycetes</taxon>
        <taxon>Micrococcales</taxon>
        <taxon>Dermabacteraceae</taxon>
        <taxon>Brachybacterium</taxon>
    </lineage>
</organism>
<evidence type="ECO:0000256" key="1">
    <source>
        <dbReference type="ARBA" id="ARBA00004651"/>
    </source>
</evidence>
<feature type="transmembrane region" description="Helical" evidence="8">
    <location>
        <begin position="41"/>
        <end position="61"/>
    </location>
</feature>
<evidence type="ECO:0000313" key="10">
    <source>
        <dbReference type="Proteomes" id="UP000823854"/>
    </source>
</evidence>
<dbReference type="GO" id="GO:0005886">
    <property type="term" value="C:plasma membrane"/>
    <property type="evidence" value="ECO:0007669"/>
    <property type="project" value="UniProtKB-SubCell"/>
</dbReference>
<name>A0A9D2PVI5_9MICO</name>